<dbReference type="EC" id="1.1.1.31" evidence="7"/>
<organism evidence="10 11">
    <name type="scientific">Apodemus speciosus</name>
    <name type="common">Large Japanese field mouse</name>
    <dbReference type="NCBI Taxonomy" id="105296"/>
    <lineage>
        <taxon>Eukaryota</taxon>
        <taxon>Metazoa</taxon>
        <taxon>Chordata</taxon>
        <taxon>Craniata</taxon>
        <taxon>Vertebrata</taxon>
        <taxon>Euteleostomi</taxon>
        <taxon>Mammalia</taxon>
        <taxon>Eutheria</taxon>
        <taxon>Euarchontoglires</taxon>
        <taxon>Glires</taxon>
        <taxon>Rodentia</taxon>
        <taxon>Myomorpha</taxon>
        <taxon>Muroidea</taxon>
        <taxon>Muridae</taxon>
        <taxon>Murinae</taxon>
        <taxon>Apodemus</taxon>
    </lineage>
</organism>
<dbReference type="Pfam" id="PF03446">
    <property type="entry name" value="NAD_binding_2"/>
    <property type="match status" value="2"/>
</dbReference>
<protein>
    <recommendedName>
        <fullName evidence="7">3-hydroxyisobutyrate dehydrogenase</fullName>
        <shortName evidence="7">HIBADH</shortName>
        <ecNumber evidence="7">1.1.1.31</ecNumber>
    </recommendedName>
</protein>
<feature type="domain" description="6-phosphogluconate dehydrogenase NADP-binding" evidence="8">
    <location>
        <begin position="131"/>
        <end position="190"/>
    </location>
</feature>
<evidence type="ECO:0000259" key="9">
    <source>
        <dbReference type="Pfam" id="PF14833"/>
    </source>
</evidence>
<reference evidence="10 11" key="1">
    <citation type="submission" date="2024-08" db="EMBL/GenBank/DDBJ databases">
        <title>The draft genome of Apodemus speciosus.</title>
        <authorList>
            <person name="Nabeshima K."/>
            <person name="Suzuki S."/>
            <person name="Onuma M."/>
        </authorList>
    </citation>
    <scope>NUCLEOTIDE SEQUENCE [LARGE SCALE GENOMIC DNA]</scope>
    <source>
        <strain evidence="10">IB14-021</strain>
    </source>
</reference>
<dbReference type="NCBIfam" id="TIGR01692">
    <property type="entry name" value="HIBADH"/>
    <property type="match status" value="1"/>
</dbReference>
<dbReference type="Proteomes" id="UP001623349">
    <property type="component" value="Unassembled WGS sequence"/>
</dbReference>
<evidence type="ECO:0000256" key="2">
    <source>
        <dbReference type="ARBA" id="ARBA00006013"/>
    </source>
</evidence>
<dbReference type="InterPro" id="IPR011548">
    <property type="entry name" value="HIBADH"/>
</dbReference>
<evidence type="ECO:0000256" key="3">
    <source>
        <dbReference type="ARBA" id="ARBA00022456"/>
    </source>
</evidence>
<dbReference type="PANTHER" id="PTHR22981">
    <property type="entry name" value="3-HYDROXYISOBUTYRATE DEHYDROGENASE-RELATED"/>
    <property type="match status" value="1"/>
</dbReference>
<dbReference type="Gene3D" id="1.10.1040.10">
    <property type="entry name" value="N-(1-d-carboxylethyl)-l-norvaline Dehydrogenase, domain 2"/>
    <property type="match status" value="1"/>
</dbReference>
<gene>
    <name evidence="10" type="ORF">APTSU1_000606600</name>
</gene>
<keyword evidence="11" id="KW-1185">Reference proteome</keyword>
<evidence type="ECO:0000313" key="10">
    <source>
        <dbReference type="EMBL" id="GAB1290836.1"/>
    </source>
</evidence>
<dbReference type="SUPFAM" id="SSF51735">
    <property type="entry name" value="NAD(P)-binding Rossmann-fold domains"/>
    <property type="match status" value="1"/>
</dbReference>
<evidence type="ECO:0000256" key="7">
    <source>
        <dbReference type="RuleBase" id="RU910714"/>
    </source>
</evidence>
<evidence type="ECO:0000256" key="6">
    <source>
        <dbReference type="ARBA" id="ARBA00049197"/>
    </source>
</evidence>
<dbReference type="InterPro" id="IPR036291">
    <property type="entry name" value="NAD(P)-bd_dom_sf"/>
</dbReference>
<dbReference type="InterPro" id="IPR015815">
    <property type="entry name" value="HIBADH-related"/>
</dbReference>
<evidence type="ECO:0000256" key="1">
    <source>
        <dbReference type="ARBA" id="ARBA00005109"/>
    </source>
</evidence>
<dbReference type="PROSITE" id="PS00895">
    <property type="entry name" value="3_HYDROXYISOBUT_DH"/>
    <property type="match status" value="1"/>
</dbReference>
<dbReference type="EMBL" id="BAAFST010000006">
    <property type="protein sequence ID" value="GAB1290836.1"/>
    <property type="molecule type" value="Genomic_DNA"/>
</dbReference>
<dbReference type="InterPro" id="IPR008927">
    <property type="entry name" value="6-PGluconate_DH-like_C_sf"/>
</dbReference>
<comment type="caution">
    <text evidence="10">The sequence shown here is derived from an EMBL/GenBank/DDBJ whole genome shotgun (WGS) entry which is preliminary data.</text>
</comment>
<dbReference type="SUPFAM" id="SSF48179">
    <property type="entry name" value="6-phosphogluconate dehydrogenase C-terminal domain-like"/>
    <property type="match status" value="1"/>
</dbReference>
<evidence type="ECO:0000256" key="4">
    <source>
        <dbReference type="ARBA" id="ARBA00023002"/>
    </source>
</evidence>
<dbReference type="Pfam" id="PF14833">
    <property type="entry name" value="NAD_binding_11"/>
    <property type="match status" value="1"/>
</dbReference>
<accession>A0ABQ0EVK3</accession>
<name>A0ABQ0EVK3_APOSI</name>
<dbReference type="PIRSF" id="PIRSF000103">
    <property type="entry name" value="HIBADH"/>
    <property type="match status" value="1"/>
</dbReference>
<dbReference type="InterPro" id="IPR002204">
    <property type="entry name" value="3-OH-isobutyrate_DH-rel_CS"/>
</dbReference>
<feature type="domain" description="6-phosphogluconate dehydrogenase NADP-binding" evidence="8">
    <location>
        <begin position="7"/>
        <end position="126"/>
    </location>
</feature>
<evidence type="ECO:0000256" key="5">
    <source>
        <dbReference type="ARBA" id="ARBA00023027"/>
    </source>
</evidence>
<keyword evidence="4 7" id="KW-0560">Oxidoreductase</keyword>
<proteinExistence type="inferred from homology"/>
<comment type="pathway">
    <text evidence="1 7">Amino-acid degradation; L-valine degradation.</text>
</comment>
<keyword evidence="3 7" id="KW-0101">Branched-chain amino acid catabolism</keyword>
<keyword evidence="5 7" id="KW-0520">NAD</keyword>
<dbReference type="InterPro" id="IPR029154">
    <property type="entry name" value="HIBADH-like_NADP-bd"/>
</dbReference>
<dbReference type="InterPro" id="IPR006115">
    <property type="entry name" value="6PGDH_NADP-bd"/>
</dbReference>
<evidence type="ECO:0000313" key="11">
    <source>
        <dbReference type="Proteomes" id="UP001623349"/>
    </source>
</evidence>
<dbReference type="InterPro" id="IPR013328">
    <property type="entry name" value="6PGD_dom2"/>
</dbReference>
<feature type="domain" description="3-hydroxyisobutyrate dehydrogenase-like NAD-binding" evidence="9">
    <location>
        <begin position="193"/>
        <end position="319"/>
    </location>
</feature>
<evidence type="ECO:0000259" key="8">
    <source>
        <dbReference type="Pfam" id="PF03446"/>
    </source>
</evidence>
<comment type="similarity">
    <text evidence="2">Belongs to the HIBADH-related family. 3-hydroxyisobutyrate dehydrogenase subfamily.</text>
</comment>
<sequence length="326" mass="34557">MASKTPVGFIGLGNMGNPMAKNLMKHGYPLIVYDVFPDVCKEFKEAGEQVASSPADVAEKADRIITMLPSSMNSVEVYSGANGILKKVKKGSLLIDSSTIDPSVSKELAKEVEKMGAVFMDAPVSGDCSDKQIQSSAERRELCVVGEQVDSGVGAARSGNLTFMVGGVEDEFAAAQELLGCMGSNVVYCGAVGTGQSAKICNNMLLAISMIGTAEAMNLGIRSGLDPKLLAKILNMSSGRCWSSDTYNPVPGVMHGVPSSNNYQGGFGTTLMAKDLGLAQDSATSTKTPILLGSLAHQIYRMMCSKGYSKKDFSSVFQYLREEETF</sequence>
<dbReference type="PANTHER" id="PTHR22981:SF7">
    <property type="entry name" value="3-HYDROXYISOBUTYRATE DEHYDROGENASE, MITOCHONDRIAL"/>
    <property type="match status" value="1"/>
</dbReference>
<comment type="catalytic activity">
    <reaction evidence="6 7">
        <text>3-hydroxy-2-methylpropanoate + NAD(+) = 2-methyl-3-oxopropanoate + NADH + H(+)</text>
        <dbReference type="Rhea" id="RHEA:17681"/>
        <dbReference type="ChEBI" id="CHEBI:11805"/>
        <dbReference type="ChEBI" id="CHEBI:15378"/>
        <dbReference type="ChEBI" id="CHEBI:57540"/>
        <dbReference type="ChEBI" id="CHEBI:57700"/>
        <dbReference type="ChEBI" id="CHEBI:57945"/>
        <dbReference type="EC" id="1.1.1.31"/>
    </reaction>
</comment>
<dbReference type="Gene3D" id="3.40.50.720">
    <property type="entry name" value="NAD(P)-binding Rossmann-like Domain"/>
    <property type="match status" value="2"/>
</dbReference>